<feature type="transmembrane region" description="Helical" evidence="2">
    <location>
        <begin position="204"/>
        <end position="226"/>
    </location>
</feature>
<evidence type="ECO:0000259" key="3">
    <source>
        <dbReference type="Pfam" id="PF00884"/>
    </source>
</evidence>
<evidence type="ECO:0000256" key="1">
    <source>
        <dbReference type="SAM" id="MobiDB-lite"/>
    </source>
</evidence>
<dbReference type="AlphaFoldDB" id="A0AAV0UYV1"/>
<reference evidence="4" key="1">
    <citation type="submission" date="2022-12" db="EMBL/GenBank/DDBJ databases">
        <authorList>
            <person name="Webb A."/>
        </authorList>
    </citation>
    <scope>NUCLEOTIDE SEQUENCE</scope>
    <source>
        <strain evidence="4">Hp1</strain>
    </source>
</reference>
<feature type="transmembrane region" description="Helical" evidence="2">
    <location>
        <begin position="51"/>
        <end position="71"/>
    </location>
</feature>
<feature type="compositionally biased region" description="Acidic residues" evidence="1">
    <location>
        <begin position="1"/>
        <end position="11"/>
    </location>
</feature>
<sequence>MIQLTSDDDDDRPQPTPDSPVDTDVAHSPSASTPTWSITSRTPPLLASRPYLSWLFVYSSVLLVFLCYRLFSLPALMSMYATSKDATSRVVLATLTLGLVEDFVCATYFVSTLWLVDVSLRYVRQQSSRTASNHSALVARGISVATFTASWLLLVALLLPFWTDLLLVRLRGMRFTFALVAMAISEQDNISAVPIAIDEWYEGYVHATVLVLVVTLFASARTWTAYMDLTSWHPIRLVHCLRATAIEEEQKRLRDARTDTAAATRSPKSVTWKAPPGEADATPLYMVVRVAETAASGATEASKTLMDQHENNRLLLQSHSRRPKWNVHVQQGLVAVLSLLALPVLAVLASRSTSPLVAYAALNTSLNELLGGVLQPTLPNLSVSLPWPEKFIHVETEDYRLFGSHSLYRQTTGFHGEVAFDVTVARDDPPNVLVLVVESFRFHDSRYLVGDDDPSQLFRGSNLTVTPHFDRWAARGVALRNLWSSWRTSRSVESVLFGQLPYDSTTASGTTGGRNDTKLSGLPQLFAAKGYETVFTTGCKTDYDAWDRFLPSHGFDTVWGREDMMALAETDLGITPDEWYGAEQRGFNWGVHDDLSFQLLGDLLLNKTREQSARRATLKPKTPLFLTHYTISSHVDFKQRPRWFDEAAKPNFSALYEGQPYADNIQNYHEIRYFTDLELGKFMDRMADAGVLNDTIVVIVGDHGQGPEFGNNVPEDRDVSATRVAGAIIAEGRLADAAGLVIDDAAEQYDLLNTLADITGVPEGGFAQSGVGRSLKRKVKFGERIVYSNNPTRKMSIVRGHERLRYDRVTDSVLLHDVDTDHDMAVDRFPGLAAKEQAEWLRRRDEGRRVNEYFTKRWENECLLAPECNGTSSTS</sequence>
<feature type="region of interest" description="Disordered" evidence="1">
    <location>
        <begin position="255"/>
        <end position="274"/>
    </location>
</feature>
<dbReference type="PANTHER" id="PTHR43751:SF3">
    <property type="entry name" value="SULFATASE N-TERMINAL DOMAIN-CONTAINING PROTEIN"/>
    <property type="match status" value="1"/>
</dbReference>
<feature type="transmembrane region" description="Helical" evidence="2">
    <location>
        <begin position="137"/>
        <end position="162"/>
    </location>
</feature>
<dbReference type="EMBL" id="CANTFL010001463">
    <property type="protein sequence ID" value="CAI5742145.1"/>
    <property type="molecule type" value="Genomic_DNA"/>
</dbReference>
<dbReference type="InterPro" id="IPR052701">
    <property type="entry name" value="GAG_Ulvan_Degrading_Sulfatases"/>
</dbReference>
<dbReference type="SUPFAM" id="SSF53649">
    <property type="entry name" value="Alkaline phosphatase-like"/>
    <property type="match status" value="1"/>
</dbReference>
<name>A0AAV0UYV1_HYABA</name>
<feature type="transmembrane region" description="Helical" evidence="2">
    <location>
        <begin position="91"/>
        <end position="116"/>
    </location>
</feature>
<comment type="caution">
    <text evidence="4">The sequence shown here is derived from an EMBL/GenBank/DDBJ whole genome shotgun (WGS) entry which is preliminary data.</text>
</comment>
<feature type="transmembrane region" description="Helical" evidence="2">
    <location>
        <begin position="332"/>
        <end position="349"/>
    </location>
</feature>
<dbReference type="Proteomes" id="UP001162031">
    <property type="component" value="Unassembled WGS sequence"/>
</dbReference>
<dbReference type="InterPro" id="IPR000917">
    <property type="entry name" value="Sulfatase_N"/>
</dbReference>
<dbReference type="Pfam" id="PF00884">
    <property type="entry name" value="Sulfatase"/>
    <property type="match status" value="1"/>
</dbReference>
<dbReference type="Gene3D" id="3.40.720.10">
    <property type="entry name" value="Alkaline Phosphatase, subunit A"/>
    <property type="match status" value="1"/>
</dbReference>
<feature type="region of interest" description="Disordered" evidence="1">
    <location>
        <begin position="1"/>
        <end position="37"/>
    </location>
</feature>
<evidence type="ECO:0000313" key="5">
    <source>
        <dbReference type="Proteomes" id="UP001162031"/>
    </source>
</evidence>
<dbReference type="CDD" id="cd16015">
    <property type="entry name" value="LTA_synthase"/>
    <property type="match status" value="1"/>
</dbReference>
<keyword evidence="5" id="KW-1185">Reference proteome</keyword>
<evidence type="ECO:0000313" key="4">
    <source>
        <dbReference type="EMBL" id="CAI5742145.1"/>
    </source>
</evidence>
<keyword evidence="2" id="KW-0812">Transmembrane</keyword>
<evidence type="ECO:0000256" key="2">
    <source>
        <dbReference type="SAM" id="Phobius"/>
    </source>
</evidence>
<feature type="domain" description="Sulfatase N-terminal" evidence="3">
    <location>
        <begin position="430"/>
        <end position="757"/>
    </location>
</feature>
<dbReference type="InterPro" id="IPR017850">
    <property type="entry name" value="Alkaline_phosphatase_core_sf"/>
</dbReference>
<gene>
    <name evidence="4" type="ORF">HBR001_LOCUS8834</name>
</gene>
<proteinExistence type="predicted"/>
<protein>
    <recommendedName>
        <fullName evidence="3">Sulfatase N-terminal domain-containing protein</fullName>
    </recommendedName>
</protein>
<dbReference type="PANTHER" id="PTHR43751">
    <property type="entry name" value="SULFATASE"/>
    <property type="match status" value="1"/>
</dbReference>
<organism evidence="4 5">
    <name type="scientific">Hyaloperonospora brassicae</name>
    <name type="common">Brassica downy mildew</name>
    <name type="synonym">Peronospora brassicae</name>
    <dbReference type="NCBI Taxonomy" id="162125"/>
    <lineage>
        <taxon>Eukaryota</taxon>
        <taxon>Sar</taxon>
        <taxon>Stramenopiles</taxon>
        <taxon>Oomycota</taxon>
        <taxon>Peronosporomycetes</taxon>
        <taxon>Peronosporales</taxon>
        <taxon>Peronosporaceae</taxon>
        <taxon>Hyaloperonospora</taxon>
    </lineage>
</organism>
<keyword evidence="2" id="KW-1133">Transmembrane helix</keyword>
<accession>A0AAV0UYV1</accession>
<keyword evidence="2" id="KW-0472">Membrane</keyword>